<dbReference type="InterPro" id="IPR036249">
    <property type="entry name" value="Thioredoxin-like_sf"/>
</dbReference>
<gene>
    <name evidence="7" type="ORF">PCAMFM013_S018g000273</name>
</gene>
<dbReference type="GO" id="GO:0071949">
    <property type="term" value="F:FAD binding"/>
    <property type="evidence" value="ECO:0007669"/>
    <property type="project" value="InterPro"/>
</dbReference>
<comment type="similarity">
    <text evidence="1">Belongs to the PheA/TfdB FAD monooxygenase family.</text>
</comment>
<dbReference type="Proteomes" id="UP000053732">
    <property type="component" value="Unassembled WGS sequence"/>
</dbReference>
<dbReference type="InterPro" id="IPR038220">
    <property type="entry name" value="PHOX_C_sf"/>
</dbReference>
<dbReference type="EMBL" id="HG793151">
    <property type="protein sequence ID" value="CRL26579.1"/>
    <property type="molecule type" value="Genomic_DNA"/>
</dbReference>
<dbReference type="InterPro" id="IPR036188">
    <property type="entry name" value="FAD/NAD-bd_sf"/>
</dbReference>
<keyword evidence="3" id="KW-0274">FAD</keyword>
<dbReference type="PANTHER" id="PTHR43004:SF20">
    <property type="entry name" value="2-MONOOXYGENASE, PUTATIVE (AFU_ORTHOLOGUE AFUA_1G13660)-RELATED"/>
    <property type="match status" value="1"/>
</dbReference>
<dbReference type="InterPro" id="IPR012941">
    <property type="entry name" value="Phe_hydrox_C_dim_dom"/>
</dbReference>
<dbReference type="InterPro" id="IPR002938">
    <property type="entry name" value="FAD-bd"/>
</dbReference>
<keyword evidence="4" id="KW-0560">Oxidoreductase</keyword>
<dbReference type="Gene3D" id="3.30.9.10">
    <property type="entry name" value="D-Amino Acid Oxidase, subunit A, domain 2"/>
    <property type="match status" value="1"/>
</dbReference>
<evidence type="ECO:0000256" key="3">
    <source>
        <dbReference type="ARBA" id="ARBA00022827"/>
    </source>
</evidence>
<dbReference type="GO" id="GO:0016709">
    <property type="term" value="F:oxidoreductase activity, acting on paired donors, with incorporation or reduction of molecular oxygen, NAD(P)H as one donor, and incorporation of one atom of oxygen"/>
    <property type="evidence" value="ECO:0007669"/>
    <property type="project" value="UniProtKB-ARBA"/>
</dbReference>
<evidence type="ECO:0000256" key="2">
    <source>
        <dbReference type="ARBA" id="ARBA00022630"/>
    </source>
</evidence>
<protein>
    <submittedName>
        <fullName evidence="7">Aromatic-ring hydroxylase-like</fullName>
    </submittedName>
</protein>
<dbReference type="PANTHER" id="PTHR43004">
    <property type="entry name" value="TRK SYSTEM POTASSIUM UPTAKE PROTEIN"/>
    <property type="match status" value="1"/>
</dbReference>
<feature type="domain" description="Phenol hydroxylase-like C-terminal dimerisation" evidence="6">
    <location>
        <begin position="434"/>
        <end position="619"/>
    </location>
</feature>
<evidence type="ECO:0000313" key="8">
    <source>
        <dbReference type="Proteomes" id="UP000053732"/>
    </source>
</evidence>
<evidence type="ECO:0000256" key="4">
    <source>
        <dbReference type="ARBA" id="ARBA00023002"/>
    </source>
</evidence>
<dbReference type="SUPFAM" id="SSF51905">
    <property type="entry name" value="FAD/NAD(P)-binding domain"/>
    <property type="match status" value="1"/>
</dbReference>
<dbReference type="Gene3D" id="3.40.30.20">
    <property type="match status" value="1"/>
</dbReference>
<organism evidence="7 8">
    <name type="scientific">Penicillium camemberti (strain FM 013)</name>
    <dbReference type="NCBI Taxonomy" id="1429867"/>
    <lineage>
        <taxon>Eukaryota</taxon>
        <taxon>Fungi</taxon>
        <taxon>Dikarya</taxon>
        <taxon>Ascomycota</taxon>
        <taxon>Pezizomycotina</taxon>
        <taxon>Eurotiomycetes</taxon>
        <taxon>Eurotiomycetidae</taxon>
        <taxon>Eurotiales</taxon>
        <taxon>Aspergillaceae</taxon>
        <taxon>Penicillium</taxon>
    </lineage>
</organism>
<keyword evidence="2" id="KW-0285">Flavoprotein</keyword>
<dbReference type="STRING" id="1429867.A0A0G4PJP3"/>
<dbReference type="Pfam" id="PF07976">
    <property type="entry name" value="Phe_hydrox_dim"/>
    <property type="match status" value="1"/>
</dbReference>
<dbReference type="CDD" id="cd02979">
    <property type="entry name" value="PHOX_C"/>
    <property type="match status" value="1"/>
</dbReference>
<evidence type="ECO:0000313" key="7">
    <source>
        <dbReference type="EMBL" id="CRL26579.1"/>
    </source>
</evidence>
<evidence type="ECO:0000259" key="6">
    <source>
        <dbReference type="Pfam" id="PF07976"/>
    </source>
</evidence>
<proteinExistence type="inferred from homology"/>
<keyword evidence="8" id="KW-1185">Reference proteome</keyword>
<dbReference type="Pfam" id="PF01494">
    <property type="entry name" value="FAD_binding_3"/>
    <property type="match status" value="1"/>
</dbReference>
<dbReference type="Gene3D" id="3.50.50.60">
    <property type="entry name" value="FAD/NAD(P)-binding domain"/>
    <property type="match status" value="1"/>
</dbReference>
<reference evidence="7 8" key="1">
    <citation type="journal article" date="2014" name="Nat. Commun.">
        <title>Multiple recent horizontal transfers of a large genomic region in cheese making fungi.</title>
        <authorList>
            <person name="Cheeseman K."/>
            <person name="Ropars J."/>
            <person name="Renault P."/>
            <person name="Dupont J."/>
            <person name="Gouzy J."/>
            <person name="Branca A."/>
            <person name="Abraham A.L."/>
            <person name="Ceppi M."/>
            <person name="Conseiller E."/>
            <person name="Debuchy R."/>
            <person name="Malagnac F."/>
            <person name="Goarin A."/>
            <person name="Silar P."/>
            <person name="Lacoste S."/>
            <person name="Sallet E."/>
            <person name="Bensimon A."/>
            <person name="Giraud T."/>
            <person name="Brygoo Y."/>
        </authorList>
    </citation>
    <scope>NUCLEOTIDE SEQUENCE [LARGE SCALE GENOMIC DNA]</scope>
    <source>
        <strain evidence="8">FM 013</strain>
    </source>
</reference>
<dbReference type="PRINTS" id="PR00420">
    <property type="entry name" value="RNGMNOXGNASE"/>
</dbReference>
<sequence>MTKPLESTTDVVIIGAGPSGLMAALWMARSGVNARIIDARATKVFRGQADGMQTGTLDIFESFGIAEDLYKNAAPAMEMTFWAGGKDFPLKRVARFPKWYPELGEYHLVHTSQGNTERALLDGMKSFSGPEVERGVIASAIDIDESTINDPQAHAITLTVKHLTDEELATSSANFTVPQPGDFNYNPADEPYLKRKVTGKEGRTEVIKAKFVIGADGSRSWTRQALGFDFLGDADDNDDEAIGGILDCVATSNFPDIHIQSVISKDGRGAGFVPRENGLLRMAAPVATKEEATPEGIINSLKEIISPYELDVTQVDWCGLFSTRRRIASSPSKYSRIFLVGDALHVHSPRAGIGMNFSIQDAYNLGWKIVHVIKGISPLALLKTYDEERGLTSKQLLAFDKAISKQSPMGAKFSVEGTSGGLKDNLPFSSTTAIEYEAGLLVAKEGASFVSKQHLAPDISVGRRLPSQTVERHMNGEPISFGKCFPSDGKYRIVVFADNISEPEQLRRVENISKVLNLSEGLVQRLDSRGITPQDVFDILIVHSASRDDVEVTDLPPLLLKNSDPFDHVFVDNNQSRTWALTDAHAKYGINQERGCIVLVRPDRHVTYIGELEDIFELVQLASSIYVN</sequence>
<feature type="domain" description="FAD-binding" evidence="5">
    <location>
        <begin position="9"/>
        <end position="399"/>
    </location>
</feature>
<evidence type="ECO:0000259" key="5">
    <source>
        <dbReference type="Pfam" id="PF01494"/>
    </source>
</evidence>
<dbReference type="AlphaFoldDB" id="A0A0G4PJP3"/>
<name>A0A0G4PJP3_PENC3</name>
<dbReference type="SUPFAM" id="SSF52833">
    <property type="entry name" value="Thioredoxin-like"/>
    <property type="match status" value="1"/>
</dbReference>
<accession>A0A0G4PJP3</accession>
<evidence type="ECO:0000256" key="1">
    <source>
        <dbReference type="ARBA" id="ARBA00007801"/>
    </source>
</evidence>
<dbReference type="InterPro" id="IPR050641">
    <property type="entry name" value="RIFMO-like"/>
</dbReference>
<dbReference type="SUPFAM" id="SSF54373">
    <property type="entry name" value="FAD-linked reductases, C-terminal domain"/>
    <property type="match status" value="1"/>
</dbReference>